<name>A0A9J5Y4S1_SOLCO</name>
<dbReference type="AlphaFoldDB" id="A0A9J5Y4S1"/>
<sequence>MCIWCEHCCCLKPFHTDFFHKDKTQRGCTSMVKDGTIILTELDPGLYRGRNVTIVAPTIVAHFTNVDLELSPSRTFAQVEEGLVCRIYCLQMKLLYLETWHRKFPNWI</sequence>
<keyword evidence="2" id="KW-1185">Reference proteome</keyword>
<protein>
    <submittedName>
        <fullName evidence="1">Uncharacterized protein</fullName>
    </submittedName>
</protein>
<organism evidence="1 2">
    <name type="scientific">Solanum commersonii</name>
    <name type="common">Commerson's wild potato</name>
    <name type="synonym">Commerson's nightshade</name>
    <dbReference type="NCBI Taxonomy" id="4109"/>
    <lineage>
        <taxon>Eukaryota</taxon>
        <taxon>Viridiplantae</taxon>
        <taxon>Streptophyta</taxon>
        <taxon>Embryophyta</taxon>
        <taxon>Tracheophyta</taxon>
        <taxon>Spermatophyta</taxon>
        <taxon>Magnoliopsida</taxon>
        <taxon>eudicotyledons</taxon>
        <taxon>Gunneridae</taxon>
        <taxon>Pentapetalae</taxon>
        <taxon>asterids</taxon>
        <taxon>lamiids</taxon>
        <taxon>Solanales</taxon>
        <taxon>Solanaceae</taxon>
        <taxon>Solanoideae</taxon>
        <taxon>Solaneae</taxon>
        <taxon>Solanum</taxon>
    </lineage>
</organism>
<dbReference type="EMBL" id="JACXVP010000007">
    <property type="protein sequence ID" value="KAG5594086.1"/>
    <property type="molecule type" value="Genomic_DNA"/>
</dbReference>
<accession>A0A9J5Y4S1</accession>
<dbReference type="Proteomes" id="UP000824120">
    <property type="component" value="Chromosome 7"/>
</dbReference>
<reference evidence="1 2" key="1">
    <citation type="submission" date="2020-09" db="EMBL/GenBank/DDBJ databases">
        <title>De no assembly of potato wild relative species, Solanum commersonii.</title>
        <authorList>
            <person name="Cho K."/>
        </authorList>
    </citation>
    <scope>NUCLEOTIDE SEQUENCE [LARGE SCALE GENOMIC DNA]</scope>
    <source>
        <strain evidence="1">LZ3.2</strain>
        <tissue evidence="1">Leaf</tissue>
    </source>
</reference>
<evidence type="ECO:0000313" key="1">
    <source>
        <dbReference type="EMBL" id="KAG5594086.1"/>
    </source>
</evidence>
<proteinExistence type="predicted"/>
<evidence type="ECO:0000313" key="2">
    <source>
        <dbReference type="Proteomes" id="UP000824120"/>
    </source>
</evidence>
<gene>
    <name evidence="1" type="ORF">H5410_035318</name>
</gene>
<comment type="caution">
    <text evidence="1">The sequence shown here is derived from an EMBL/GenBank/DDBJ whole genome shotgun (WGS) entry which is preliminary data.</text>
</comment>